<keyword evidence="6 11" id="KW-0812">Transmembrane</keyword>
<comment type="subcellular location">
    <subcellularLocation>
        <location evidence="1">Cell inner membrane</location>
        <topology evidence="1">Single-pass membrane protein</topology>
    </subcellularLocation>
</comment>
<evidence type="ECO:0000256" key="2">
    <source>
        <dbReference type="ARBA" id="ARBA00021549"/>
    </source>
</evidence>
<dbReference type="Gene3D" id="3.55.40.10">
    <property type="entry name" value="minor pseudopilin epsh domain"/>
    <property type="match status" value="1"/>
</dbReference>
<evidence type="ECO:0000256" key="3">
    <source>
        <dbReference type="ARBA" id="ARBA00022475"/>
    </source>
</evidence>
<feature type="domain" description="General secretion pathway GspH" evidence="12">
    <location>
        <begin position="51"/>
        <end position="107"/>
    </location>
</feature>
<dbReference type="Pfam" id="PF07963">
    <property type="entry name" value="N_methyl"/>
    <property type="match status" value="1"/>
</dbReference>
<keyword evidence="3" id="KW-1003">Cell membrane</keyword>
<proteinExistence type="inferred from homology"/>
<dbReference type="InterPro" id="IPR022346">
    <property type="entry name" value="T2SS_GspH"/>
</dbReference>
<evidence type="ECO:0000256" key="11">
    <source>
        <dbReference type="SAM" id="Phobius"/>
    </source>
</evidence>
<keyword evidence="4" id="KW-0488">Methylation</keyword>
<evidence type="ECO:0000259" key="12">
    <source>
        <dbReference type="Pfam" id="PF12019"/>
    </source>
</evidence>
<evidence type="ECO:0000256" key="6">
    <source>
        <dbReference type="ARBA" id="ARBA00022692"/>
    </source>
</evidence>
<evidence type="ECO:0000256" key="10">
    <source>
        <dbReference type="ARBA" id="ARBA00030775"/>
    </source>
</evidence>
<dbReference type="EMBL" id="JBHSBU010000001">
    <property type="protein sequence ID" value="MFC4160175.1"/>
    <property type="molecule type" value="Genomic_DNA"/>
</dbReference>
<evidence type="ECO:0000256" key="1">
    <source>
        <dbReference type="ARBA" id="ARBA00004377"/>
    </source>
</evidence>
<evidence type="ECO:0000256" key="4">
    <source>
        <dbReference type="ARBA" id="ARBA00022481"/>
    </source>
</evidence>
<organism evidence="13 14">
    <name type="scientific">Chitinimonas lacunae</name>
    <dbReference type="NCBI Taxonomy" id="1963018"/>
    <lineage>
        <taxon>Bacteria</taxon>
        <taxon>Pseudomonadati</taxon>
        <taxon>Pseudomonadota</taxon>
        <taxon>Betaproteobacteria</taxon>
        <taxon>Neisseriales</taxon>
        <taxon>Chitinibacteraceae</taxon>
        <taxon>Chitinimonas</taxon>
    </lineage>
</organism>
<dbReference type="InterPro" id="IPR012902">
    <property type="entry name" value="N_methyl_site"/>
</dbReference>
<evidence type="ECO:0000313" key="14">
    <source>
        <dbReference type="Proteomes" id="UP001595791"/>
    </source>
</evidence>
<dbReference type="Pfam" id="PF12019">
    <property type="entry name" value="GspH"/>
    <property type="match status" value="1"/>
</dbReference>
<dbReference type="InterPro" id="IPR045584">
    <property type="entry name" value="Pilin-like"/>
</dbReference>
<evidence type="ECO:0000256" key="5">
    <source>
        <dbReference type="ARBA" id="ARBA00022519"/>
    </source>
</evidence>
<keyword evidence="14" id="KW-1185">Reference proteome</keyword>
<dbReference type="PROSITE" id="PS00409">
    <property type="entry name" value="PROKAR_NTER_METHYL"/>
    <property type="match status" value="1"/>
</dbReference>
<dbReference type="NCBIfam" id="TIGR02532">
    <property type="entry name" value="IV_pilin_GFxxxE"/>
    <property type="match status" value="1"/>
</dbReference>
<dbReference type="RefSeq" id="WP_378164708.1">
    <property type="nucleotide sequence ID" value="NZ_JBHSBU010000001.1"/>
</dbReference>
<evidence type="ECO:0000313" key="13">
    <source>
        <dbReference type="EMBL" id="MFC4160175.1"/>
    </source>
</evidence>
<evidence type="ECO:0000256" key="9">
    <source>
        <dbReference type="ARBA" id="ARBA00025772"/>
    </source>
</evidence>
<gene>
    <name evidence="13" type="ORF">ACFOW7_12525</name>
</gene>
<comment type="caution">
    <text evidence="13">The sequence shown here is derived from an EMBL/GenBank/DDBJ whole genome shotgun (WGS) entry which is preliminary data.</text>
</comment>
<accession>A0ABV8MT73</accession>
<feature type="transmembrane region" description="Helical" evidence="11">
    <location>
        <begin position="12"/>
        <end position="34"/>
    </location>
</feature>
<keyword evidence="8 11" id="KW-0472">Membrane</keyword>
<name>A0ABV8MT73_9NEIS</name>
<sequence>MPKPLCSSRRTGGFSLIELMVVIALLSILMAIAVPSLSDMLRNGTISTESANLYADLSMARTESIKRSSAVTVCPSSDGSSCSGSNDWAVGRIIFIDANANGQIDTPDLDRNGDSNLTSADGIADLNGDGSLTLADAVLQIRAASSRGATISSSLTSSPYVLTYRPTGTSRTGAVTFTLCYSGATSLKQRNVLVNVLGRVETQIASTNCT</sequence>
<evidence type="ECO:0000256" key="8">
    <source>
        <dbReference type="ARBA" id="ARBA00023136"/>
    </source>
</evidence>
<keyword evidence="7 11" id="KW-1133">Transmembrane helix</keyword>
<comment type="similarity">
    <text evidence="9">Belongs to the GSP H family.</text>
</comment>
<protein>
    <recommendedName>
        <fullName evidence="2">Type II secretion system protein H</fullName>
    </recommendedName>
    <alternativeName>
        <fullName evidence="10">General secretion pathway protein H</fullName>
    </alternativeName>
</protein>
<evidence type="ECO:0000256" key="7">
    <source>
        <dbReference type="ARBA" id="ARBA00022989"/>
    </source>
</evidence>
<keyword evidence="5" id="KW-0997">Cell inner membrane</keyword>
<dbReference type="Proteomes" id="UP001595791">
    <property type="component" value="Unassembled WGS sequence"/>
</dbReference>
<reference evidence="14" key="1">
    <citation type="journal article" date="2019" name="Int. J. Syst. Evol. Microbiol.">
        <title>The Global Catalogue of Microorganisms (GCM) 10K type strain sequencing project: providing services to taxonomists for standard genome sequencing and annotation.</title>
        <authorList>
            <consortium name="The Broad Institute Genomics Platform"/>
            <consortium name="The Broad Institute Genome Sequencing Center for Infectious Disease"/>
            <person name="Wu L."/>
            <person name="Ma J."/>
        </authorList>
    </citation>
    <scope>NUCLEOTIDE SEQUENCE [LARGE SCALE GENOMIC DNA]</scope>
    <source>
        <strain evidence="14">LMG 29894</strain>
    </source>
</reference>
<dbReference type="SUPFAM" id="SSF54523">
    <property type="entry name" value="Pili subunits"/>
    <property type="match status" value="1"/>
</dbReference>